<evidence type="ECO:0000313" key="1">
    <source>
        <dbReference type="EMBL" id="EWS71300.1"/>
    </source>
</evidence>
<sequence length="121" mass="13898">MKFLHAKCVHISVIHVFKILIIVQLAQKIEKILLYVIASNNLMKQIKYVKKLNVIRSVQLVPHHLLTVLNAKMEEQILLSVIARINLQKIKMELAHNATKDTIMILKLKIVNNAHCSAYNV</sequence>
<reference evidence="2" key="1">
    <citation type="journal article" date="2006" name="PLoS Biol.">
        <title>Macronuclear genome sequence of the ciliate Tetrahymena thermophila, a model eukaryote.</title>
        <authorList>
            <person name="Eisen J.A."/>
            <person name="Coyne R.S."/>
            <person name="Wu M."/>
            <person name="Wu D."/>
            <person name="Thiagarajan M."/>
            <person name="Wortman J.R."/>
            <person name="Badger J.H."/>
            <person name="Ren Q."/>
            <person name="Amedeo P."/>
            <person name="Jones K.M."/>
            <person name="Tallon L.J."/>
            <person name="Delcher A.L."/>
            <person name="Salzberg S.L."/>
            <person name="Silva J.C."/>
            <person name="Haas B.J."/>
            <person name="Majoros W.H."/>
            <person name="Farzad M."/>
            <person name="Carlton J.M."/>
            <person name="Smith R.K. Jr."/>
            <person name="Garg J."/>
            <person name="Pearlman R.E."/>
            <person name="Karrer K.M."/>
            <person name="Sun L."/>
            <person name="Manning G."/>
            <person name="Elde N.C."/>
            <person name="Turkewitz A.P."/>
            <person name="Asai D.J."/>
            <person name="Wilkes D.E."/>
            <person name="Wang Y."/>
            <person name="Cai H."/>
            <person name="Collins K."/>
            <person name="Stewart B.A."/>
            <person name="Lee S.R."/>
            <person name="Wilamowska K."/>
            <person name="Weinberg Z."/>
            <person name="Ruzzo W.L."/>
            <person name="Wloga D."/>
            <person name="Gaertig J."/>
            <person name="Frankel J."/>
            <person name="Tsao C.-C."/>
            <person name="Gorovsky M.A."/>
            <person name="Keeling P.J."/>
            <person name="Waller R.F."/>
            <person name="Patron N.J."/>
            <person name="Cherry J.M."/>
            <person name="Stover N.A."/>
            <person name="Krieger C.J."/>
            <person name="del Toro C."/>
            <person name="Ryder H.F."/>
            <person name="Williamson S.C."/>
            <person name="Barbeau R.A."/>
            <person name="Hamilton E.P."/>
            <person name="Orias E."/>
        </authorList>
    </citation>
    <scope>NUCLEOTIDE SEQUENCE [LARGE SCALE GENOMIC DNA]</scope>
    <source>
        <strain evidence="2">SB210</strain>
    </source>
</reference>
<gene>
    <name evidence="1" type="ORF">TTHERM_000944156</name>
</gene>
<keyword evidence="2" id="KW-1185">Reference proteome</keyword>
<dbReference type="EMBL" id="GG662297">
    <property type="protein sequence ID" value="EWS71300.1"/>
    <property type="molecule type" value="Genomic_DNA"/>
</dbReference>
<dbReference type="AlphaFoldDB" id="W7WWY7"/>
<proteinExistence type="predicted"/>
<evidence type="ECO:0000313" key="2">
    <source>
        <dbReference type="Proteomes" id="UP000009168"/>
    </source>
</evidence>
<accession>W7WWY7</accession>
<name>W7WWY7_TETTS</name>
<organism evidence="1 2">
    <name type="scientific">Tetrahymena thermophila (strain SB210)</name>
    <dbReference type="NCBI Taxonomy" id="312017"/>
    <lineage>
        <taxon>Eukaryota</taxon>
        <taxon>Sar</taxon>
        <taxon>Alveolata</taxon>
        <taxon>Ciliophora</taxon>
        <taxon>Intramacronucleata</taxon>
        <taxon>Oligohymenophorea</taxon>
        <taxon>Hymenostomatida</taxon>
        <taxon>Tetrahymenina</taxon>
        <taxon>Tetrahymenidae</taxon>
        <taxon>Tetrahymena</taxon>
    </lineage>
</organism>
<dbReference type="InParanoid" id="W7WWY7"/>
<dbReference type="GeneID" id="24441187"/>
<dbReference type="KEGG" id="tet:TTHERM_000944156"/>
<dbReference type="RefSeq" id="XP_012656164.1">
    <property type="nucleotide sequence ID" value="XM_012800710.1"/>
</dbReference>
<dbReference type="Proteomes" id="UP000009168">
    <property type="component" value="Unassembled WGS sequence"/>
</dbReference>
<protein>
    <submittedName>
        <fullName evidence="1">Uncharacterized protein</fullName>
    </submittedName>
</protein>